<protein>
    <submittedName>
        <fullName evidence="1">Uncharacterized protein</fullName>
    </submittedName>
</protein>
<comment type="caution">
    <text evidence="1">The sequence shown here is derived from an EMBL/GenBank/DDBJ whole genome shotgun (WGS) entry which is preliminary data.</text>
</comment>
<dbReference type="AlphaFoldDB" id="A0A7W6JUQ1"/>
<evidence type="ECO:0000313" key="2">
    <source>
        <dbReference type="Proteomes" id="UP000557392"/>
    </source>
</evidence>
<dbReference type="EMBL" id="JACIEH010000003">
    <property type="protein sequence ID" value="MBB4099903.1"/>
    <property type="molecule type" value="Genomic_DNA"/>
</dbReference>
<sequence length="201" mass="22310">MWEWNSEVFRTRRLEDAPAVAAFAAGLVVEGPGGLDVNRSVLSRYGMHALPLIEWDHSHDAPAFFEALRHAGSTRGFFLDYPSDGPADGSFRECNLTPAAAAIIAKECLFGQAMLFVDDQFLAVVAAWNTDFTYLCMAPSLFDRYLSDNPMLLALSGDDHERPADTFRAALLGSFRRLEAWSPRTSPVRAELDWQLVAPQN</sequence>
<reference evidence="1 2" key="1">
    <citation type="submission" date="2020-08" db="EMBL/GenBank/DDBJ databases">
        <title>Genomic Encyclopedia of Type Strains, Phase IV (KMG-IV): sequencing the most valuable type-strain genomes for metagenomic binning, comparative biology and taxonomic classification.</title>
        <authorList>
            <person name="Goeker M."/>
        </authorList>
    </citation>
    <scope>NUCLEOTIDE SEQUENCE [LARGE SCALE GENOMIC DNA]</scope>
    <source>
        <strain evidence="1 2">DSM 101806</strain>
    </source>
</reference>
<name>A0A7W6JUQ1_9SPHN</name>
<organism evidence="1 2">
    <name type="scientific">Sphingomonas kyeonggiensis</name>
    <dbReference type="NCBI Taxonomy" id="1268553"/>
    <lineage>
        <taxon>Bacteria</taxon>
        <taxon>Pseudomonadati</taxon>
        <taxon>Pseudomonadota</taxon>
        <taxon>Alphaproteobacteria</taxon>
        <taxon>Sphingomonadales</taxon>
        <taxon>Sphingomonadaceae</taxon>
        <taxon>Sphingomonas</taxon>
    </lineage>
</organism>
<dbReference type="Proteomes" id="UP000557392">
    <property type="component" value="Unassembled WGS sequence"/>
</dbReference>
<dbReference type="RefSeq" id="WP_183999255.1">
    <property type="nucleotide sequence ID" value="NZ_JACIEH010000003.1"/>
</dbReference>
<proteinExistence type="predicted"/>
<accession>A0A7W6JUQ1</accession>
<evidence type="ECO:0000313" key="1">
    <source>
        <dbReference type="EMBL" id="MBB4099903.1"/>
    </source>
</evidence>
<gene>
    <name evidence="1" type="ORF">GGR46_003475</name>
</gene>
<keyword evidence="2" id="KW-1185">Reference proteome</keyword>